<reference evidence="6 7" key="1">
    <citation type="journal article" date="2019" name="Int. J. Syst. Evol. Microbiol.">
        <title>The Global Catalogue of Microorganisms (GCM) 10K type strain sequencing project: providing services to taxonomists for standard genome sequencing and annotation.</title>
        <authorList>
            <consortium name="The Broad Institute Genomics Platform"/>
            <consortium name="The Broad Institute Genome Sequencing Center for Infectious Disease"/>
            <person name="Wu L."/>
            <person name="Ma J."/>
        </authorList>
    </citation>
    <scope>NUCLEOTIDE SEQUENCE [LARGE SCALE GENOMIC DNA]</scope>
    <source>
        <strain evidence="6 7">PJ61</strain>
    </source>
</reference>
<keyword evidence="7" id="KW-1185">Reference proteome</keyword>
<evidence type="ECO:0000256" key="4">
    <source>
        <dbReference type="SAM" id="MobiDB-lite"/>
    </source>
</evidence>
<dbReference type="Pfam" id="PF00682">
    <property type="entry name" value="HMGL-like"/>
    <property type="match status" value="1"/>
</dbReference>
<dbReference type="PANTHER" id="PTHR42880:SF2">
    <property type="entry name" value="(R)-CITRAMALATE SYNTHASE CIMA"/>
    <property type="match status" value="1"/>
</dbReference>
<evidence type="ECO:0000313" key="7">
    <source>
        <dbReference type="Proteomes" id="UP001596274"/>
    </source>
</evidence>
<dbReference type="InterPro" id="IPR013785">
    <property type="entry name" value="Aldolase_TIM"/>
</dbReference>
<dbReference type="GO" id="GO:0016740">
    <property type="term" value="F:transferase activity"/>
    <property type="evidence" value="ECO:0007669"/>
    <property type="project" value="UniProtKB-KW"/>
</dbReference>
<protein>
    <submittedName>
        <fullName evidence="6">2-isopropylmalate synthase</fullName>
    </submittedName>
</protein>
<feature type="domain" description="Pyruvate carboxyltransferase" evidence="5">
    <location>
        <begin position="57"/>
        <end position="120"/>
    </location>
</feature>
<gene>
    <name evidence="6" type="ORF">ACFQDD_11410</name>
</gene>
<dbReference type="EMBL" id="JBHSWT010000645">
    <property type="protein sequence ID" value="MFC6772113.1"/>
    <property type="molecule type" value="Genomic_DNA"/>
</dbReference>
<accession>A0ABD5T9F7</accession>
<keyword evidence="2 3" id="KW-0808">Transferase</keyword>
<evidence type="ECO:0000313" key="6">
    <source>
        <dbReference type="EMBL" id="MFC6772113.1"/>
    </source>
</evidence>
<dbReference type="GO" id="GO:0043436">
    <property type="term" value="P:oxoacid metabolic process"/>
    <property type="evidence" value="ECO:0007669"/>
    <property type="project" value="UniProtKB-ARBA"/>
</dbReference>
<dbReference type="AlphaFoldDB" id="A0ABD5T9F7"/>
<dbReference type="Proteomes" id="UP001596274">
    <property type="component" value="Unassembled WGS sequence"/>
</dbReference>
<dbReference type="PROSITE" id="PS00815">
    <property type="entry name" value="AIPM_HOMOCIT_SYNTH_1"/>
    <property type="match status" value="1"/>
</dbReference>
<dbReference type="PANTHER" id="PTHR42880">
    <property type="entry name" value="HOMOCITRATE SYNTHASE"/>
    <property type="match status" value="1"/>
</dbReference>
<feature type="region of interest" description="Disordered" evidence="4">
    <location>
        <begin position="16"/>
        <end position="42"/>
    </location>
</feature>
<comment type="caution">
    <text evidence="6">The sequence shown here is derived from an EMBL/GenBank/DDBJ whole genome shotgun (WGS) entry which is preliminary data.</text>
</comment>
<dbReference type="InterPro" id="IPR000891">
    <property type="entry name" value="PYR_CT"/>
</dbReference>
<sequence length="120" mass="12741">MIVRRIEEVASRRLAAKFSDDNDSGARPPRGGTAPETADTVTDPLLTQTPLTTLDEVQLLDTTLRDGEQMPGVSLSPEEKVDIARELDAAGVHLVEAGSACTSEGEREAIRRVAAEGLSA</sequence>
<evidence type="ECO:0000256" key="1">
    <source>
        <dbReference type="ARBA" id="ARBA00006154"/>
    </source>
</evidence>
<evidence type="ECO:0000259" key="5">
    <source>
        <dbReference type="PROSITE" id="PS50991"/>
    </source>
</evidence>
<comment type="similarity">
    <text evidence="1 3">Belongs to the alpha-IPM synthase/homocitrate synthase family.</text>
</comment>
<dbReference type="InterPro" id="IPR002034">
    <property type="entry name" value="AIPM/Hcit_synth_CS"/>
</dbReference>
<proteinExistence type="inferred from homology"/>
<dbReference type="Gene3D" id="3.20.20.70">
    <property type="entry name" value="Aldolase class I"/>
    <property type="match status" value="1"/>
</dbReference>
<feature type="non-terminal residue" evidence="6">
    <location>
        <position position="120"/>
    </location>
</feature>
<evidence type="ECO:0000256" key="3">
    <source>
        <dbReference type="RuleBase" id="RU003523"/>
    </source>
</evidence>
<name>A0ABD5T9F7_9EURY</name>
<organism evidence="6 7">
    <name type="scientific">Halorubrum pallidum</name>
    <dbReference type="NCBI Taxonomy" id="1526114"/>
    <lineage>
        <taxon>Archaea</taxon>
        <taxon>Methanobacteriati</taxon>
        <taxon>Methanobacteriota</taxon>
        <taxon>Stenosarchaea group</taxon>
        <taxon>Halobacteria</taxon>
        <taxon>Halobacteriales</taxon>
        <taxon>Haloferacaceae</taxon>
        <taxon>Halorubrum</taxon>
    </lineage>
</organism>
<dbReference type="PROSITE" id="PS50991">
    <property type="entry name" value="PYR_CT"/>
    <property type="match status" value="1"/>
</dbReference>
<dbReference type="SUPFAM" id="SSF51569">
    <property type="entry name" value="Aldolase"/>
    <property type="match status" value="1"/>
</dbReference>
<evidence type="ECO:0000256" key="2">
    <source>
        <dbReference type="ARBA" id="ARBA00022679"/>
    </source>
</evidence>